<evidence type="ECO:0000256" key="5">
    <source>
        <dbReference type="ARBA" id="ARBA00023125"/>
    </source>
</evidence>
<evidence type="ECO:0000256" key="3">
    <source>
        <dbReference type="ARBA" id="ARBA00007163"/>
    </source>
</evidence>
<sequence length="293" mass="32453">MEFDDIISQIDWTDLDESPQDRTETDGFHQGIQEIETHLMGDDDEPVADDPQFADDFVAQFFVDFPPFADSSSGADPQLSPDDSSSSHNHGTPDPSDKDNDAAVAGAPVQPPSPVEVDNAPKDPVLKKRQRQLRNRDAAVRSRERKKEYVKDLESKSKYLEWECRRLGRLLQCCVAENQALRFSLHNGSGAAFGATSTEQESAVLLLESLLLGSLLWFLGIICLFPLPTMAPQSWVPGEEQPAPPEGEIPRGGGSKMLSILQLGEPRGRRCKASRTRMKEDLIYSFPSCILLV</sequence>
<evidence type="ECO:0000313" key="11">
    <source>
        <dbReference type="Proteomes" id="UP001497516"/>
    </source>
</evidence>
<dbReference type="PANTHER" id="PTHR47416:SF8">
    <property type="entry name" value="BASIC-LEUCINE ZIPPER TRANSCRIPTION FACTOR E-RELATED"/>
    <property type="match status" value="1"/>
</dbReference>
<dbReference type="EMBL" id="OZ034813">
    <property type="protein sequence ID" value="CAL1354209.1"/>
    <property type="molecule type" value="Genomic_DNA"/>
</dbReference>
<keyword evidence="5" id="KW-0238">DNA-binding</keyword>
<dbReference type="CDD" id="cd14704">
    <property type="entry name" value="bZIP_HY5-like"/>
    <property type="match status" value="1"/>
</dbReference>
<feature type="domain" description="BZIP" evidence="9">
    <location>
        <begin position="125"/>
        <end position="167"/>
    </location>
</feature>
<dbReference type="AlphaFoldDB" id="A0AAV2CE09"/>
<dbReference type="InterPro" id="IPR046347">
    <property type="entry name" value="bZIP_sf"/>
</dbReference>
<protein>
    <recommendedName>
        <fullName evidence="9">BZIP domain-containing protein</fullName>
    </recommendedName>
</protein>
<comment type="similarity">
    <text evidence="3">Belongs to the bZIP family.</text>
</comment>
<dbReference type="GO" id="GO:0005634">
    <property type="term" value="C:nucleus"/>
    <property type="evidence" value="ECO:0007669"/>
    <property type="project" value="UniProtKB-SubCell"/>
</dbReference>
<dbReference type="GO" id="GO:0003677">
    <property type="term" value="F:DNA binding"/>
    <property type="evidence" value="ECO:0007669"/>
    <property type="project" value="UniProtKB-KW"/>
</dbReference>
<evidence type="ECO:0000256" key="8">
    <source>
        <dbReference type="SAM" id="MobiDB-lite"/>
    </source>
</evidence>
<dbReference type="SMART" id="SM00338">
    <property type="entry name" value="BRLZ"/>
    <property type="match status" value="1"/>
</dbReference>
<reference evidence="10 11" key="1">
    <citation type="submission" date="2024-04" db="EMBL/GenBank/DDBJ databases">
        <authorList>
            <person name="Fracassetti M."/>
        </authorList>
    </citation>
    <scope>NUCLEOTIDE SEQUENCE [LARGE SCALE GENOMIC DNA]</scope>
</reference>
<dbReference type="GO" id="GO:0003700">
    <property type="term" value="F:DNA-binding transcription factor activity"/>
    <property type="evidence" value="ECO:0007669"/>
    <property type="project" value="InterPro"/>
</dbReference>
<evidence type="ECO:0000256" key="2">
    <source>
        <dbReference type="ARBA" id="ARBA00004389"/>
    </source>
</evidence>
<dbReference type="PANTHER" id="PTHR47416">
    <property type="entry name" value="BASIC-LEUCINE ZIPPER TRANSCRIPTION FACTOR F-RELATED"/>
    <property type="match status" value="1"/>
</dbReference>
<keyword evidence="11" id="KW-1185">Reference proteome</keyword>
<keyword evidence="4" id="KW-0805">Transcription regulation</keyword>
<feature type="region of interest" description="Disordered" evidence="8">
    <location>
        <begin position="68"/>
        <end position="147"/>
    </location>
</feature>
<dbReference type="GO" id="GO:0005789">
    <property type="term" value="C:endoplasmic reticulum membrane"/>
    <property type="evidence" value="ECO:0007669"/>
    <property type="project" value="UniProtKB-SubCell"/>
</dbReference>
<dbReference type="PROSITE" id="PS00036">
    <property type="entry name" value="BZIP_BASIC"/>
    <property type="match status" value="1"/>
</dbReference>
<evidence type="ECO:0000259" key="9">
    <source>
        <dbReference type="PROSITE" id="PS50217"/>
    </source>
</evidence>
<comment type="subcellular location">
    <subcellularLocation>
        <location evidence="2">Endoplasmic reticulum membrane</location>
        <topology evidence="2">Single-pass membrane protein</topology>
    </subcellularLocation>
    <subcellularLocation>
        <location evidence="1">Nucleus</location>
    </subcellularLocation>
</comment>
<gene>
    <name evidence="10" type="ORF">LTRI10_LOCUS2043</name>
</gene>
<evidence type="ECO:0000313" key="10">
    <source>
        <dbReference type="EMBL" id="CAL1354209.1"/>
    </source>
</evidence>
<dbReference type="InterPro" id="IPR004827">
    <property type="entry name" value="bZIP"/>
</dbReference>
<evidence type="ECO:0000256" key="6">
    <source>
        <dbReference type="ARBA" id="ARBA00023163"/>
    </source>
</evidence>
<evidence type="ECO:0000256" key="1">
    <source>
        <dbReference type="ARBA" id="ARBA00004123"/>
    </source>
</evidence>
<accession>A0AAV2CE09</accession>
<feature type="region of interest" description="Disordered" evidence="8">
    <location>
        <begin position="1"/>
        <end position="28"/>
    </location>
</feature>
<organism evidence="10 11">
    <name type="scientific">Linum trigynum</name>
    <dbReference type="NCBI Taxonomy" id="586398"/>
    <lineage>
        <taxon>Eukaryota</taxon>
        <taxon>Viridiplantae</taxon>
        <taxon>Streptophyta</taxon>
        <taxon>Embryophyta</taxon>
        <taxon>Tracheophyta</taxon>
        <taxon>Spermatophyta</taxon>
        <taxon>Magnoliopsida</taxon>
        <taxon>eudicotyledons</taxon>
        <taxon>Gunneridae</taxon>
        <taxon>Pentapetalae</taxon>
        <taxon>rosids</taxon>
        <taxon>fabids</taxon>
        <taxon>Malpighiales</taxon>
        <taxon>Linaceae</taxon>
        <taxon>Linum</taxon>
    </lineage>
</organism>
<evidence type="ECO:0000256" key="4">
    <source>
        <dbReference type="ARBA" id="ARBA00023015"/>
    </source>
</evidence>
<dbReference type="SUPFAM" id="SSF57959">
    <property type="entry name" value="Leucine zipper domain"/>
    <property type="match status" value="1"/>
</dbReference>
<dbReference type="Proteomes" id="UP001497516">
    <property type="component" value="Chromosome 1"/>
</dbReference>
<keyword evidence="7" id="KW-0539">Nucleus</keyword>
<proteinExistence type="inferred from homology"/>
<dbReference type="Pfam" id="PF00170">
    <property type="entry name" value="bZIP_1"/>
    <property type="match status" value="1"/>
</dbReference>
<dbReference type="Gene3D" id="1.20.5.170">
    <property type="match status" value="1"/>
</dbReference>
<evidence type="ECO:0000256" key="7">
    <source>
        <dbReference type="ARBA" id="ARBA00023242"/>
    </source>
</evidence>
<dbReference type="PROSITE" id="PS50217">
    <property type="entry name" value="BZIP"/>
    <property type="match status" value="1"/>
</dbReference>
<keyword evidence="6" id="KW-0804">Transcription</keyword>
<name>A0AAV2CE09_9ROSI</name>
<feature type="compositionally biased region" description="Basic and acidic residues" evidence="8">
    <location>
        <begin position="134"/>
        <end position="147"/>
    </location>
</feature>